<keyword evidence="5 10" id="KW-1133">Transmembrane helix</keyword>
<feature type="transmembrane region" description="Helical" evidence="10">
    <location>
        <begin position="298"/>
        <end position="322"/>
    </location>
</feature>
<dbReference type="InterPro" id="IPR018422">
    <property type="entry name" value="Cation/H_exchanger_CPA1"/>
</dbReference>
<keyword evidence="6 10" id="KW-0915">Sodium</keyword>
<comment type="caution">
    <text evidence="12">The sequence shown here is derived from an EMBL/GenBank/DDBJ whole genome shotgun (WGS) entry which is preliminary data.</text>
</comment>
<keyword evidence="13" id="KW-1185">Reference proteome</keyword>
<dbReference type="GO" id="GO:0015386">
    <property type="term" value="F:potassium:proton antiporter activity"/>
    <property type="evidence" value="ECO:0007669"/>
    <property type="project" value="TreeGrafter"/>
</dbReference>
<keyword evidence="8 10" id="KW-0472">Membrane</keyword>
<dbReference type="EMBL" id="BOON01000024">
    <property type="protein sequence ID" value="GII23118.1"/>
    <property type="molecule type" value="Genomic_DNA"/>
</dbReference>
<accession>A0A8J3X3R2</accession>
<protein>
    <submittedName>
        <fullName evidence="12">Putative Na(+)/H(+) exchanger</fullName>
    </submittedName>
</protein>
<dbReference type="InterPro" id="IPR006153">
    <property type="entry name" value="Cation/H_exchanger_TM"/>
</dbReference>
<dbReference type="Proteomes" id="UP000599074">
    <property type="component" value="Unassembled WGS sequence"/>
</dbReference>
<keyword evidence="7 10" id="KW-0406">Ion transport</keyword>
<dbReference type="PANTHER" id="PTHR10110:SF86">
    <property type="entry name" value="SODIUM_HYDROGEN EXCHANGER 7"/>
    <property type="match status" value="1"/>
</dbReference>
<dbReference type="InterPro" id="IPR038770">
    <property type="entry name" value="Na+/solute_symporter_sf"/>
</dbReference>
<dbReference type="GO" id="GO:0098719">
    <property type="term" value="P:sodium ion import across plasma membrane"/>
    <property type="evidence" value="ECO:0007669"/>
    <property type="project" value="TreeGrafter"/>
</dbReference>
<dbReference type="GO" id="GO:0005886">
    <property type="term" value="C:plasma membrane"/>
    <property type="evidence" value="ECO:0007669"/>
    <property type="project" value="UniProtKB-SubCell"/>
</dbReference>
<dbReference type="PANTHER" id="PTHR10110">
    <property type="entry name" value="SODIUM/HYDROGEN EXCHANGER"/>
    <property type="match status" value="1"/>
</dbReference>
<keyword evidence="3 10" id="KW-1003">Cell membrane</keyword>
<feature type="transmembrane region" description="Helical" evidence="10">
    <location>
        <begin position="265"/>
        <end position="286"/>
    </location>
</feature>
<comment type="similarity">
    <text evidence="10">Belongs to the monovalent cation:proton antiporter 1 (CPA1) transporter (TC 2.A.36) family.</text>
</comment>
<evidence type="ECO:0000256" key="7">
    <source>
        <dbReference type="ARBA" id="ARBA00023065"/>
    </source>
</evidence>
<evidence type="ECO:0000256" key="8">
    <source>
        <dbReference type="ARBA" id="ARBA00023136"/>
    </source>
</evidence>
<keyword evidence="2 10" id="KW-0813">Transport</keyword>
<reference evidence="12" key="1">
    <citation type="submission" date="2021-01" db="EMBL/GenBank/DDBJ databases">
        <title>Whole genome shotgun sequence of Planosporangium mesophilum NBRC 109066.</title>
        <authorList>
            <person name="Komaki H."/>
            <person name="Tamura T."/>
        </authorList>
    </citation>
    <scope>NUCLEOTIDE SEQUENCE</scope>
    <source>
        <strain evidence="12">NBRC 109066</strain>
    </source>
</reference>
<evidence type="ECO:0000256" key="10">
    <source>
        <dbReference type="RuleBase" id="RU366002"/>
    </source>
</evidence>
<evidence type="ECO:0000256" key="5">
    <source>
        <dbReference type="ARBA" id="ARBA00022989"/>
    </source>
</evidence>
<name>A0A8J3X3R2_9ACTN</name>
<evidence type="ECO:0000256" key="6">
    <source>
        <dbReference type="ARBA" id="ARBA00023053"/>
    </source>
</evidence>
<dbReference type="RefSeq" id="WP_168115734.1">
    <property type="nucleotide sequence ID" value="NZ_BOON01000024.1"/>
</dbReference>
<evidence type="ECO:0000313" key="13">
    <source>
        <dbReference type="Proteomes" id="UP000599074"/>
    </source>
</evidence>
<comment type="caution">
    <text evidence="10">Lacks conserved residue(s) required for the propagation of feature annotation.</text>
</comment>
<dbReference type="Pfam" id="PF00999">
    <property type="entry name" value="Na_H_Exchanger"/>
    <property type="match status" value="1"/>
</dbReference>
<evidence type="ECO:0000256" key="9">
    <source>
        <dbReference type="ARBA" id="ARBA00023201"/>
    </source>
</evidence>
<keyword evidence="10" id="KW-0050">Antiport</keyword>
<keyword evidence="9 10" id="KW-0739">Sodium transport</keyword>
<evidence type="ECO:0000256" key="1">
    <source>
        <dbReference type="ARBA" id="ARBA00004651"/>
    </source>
</evidence>
<sequence>MLGLELVVVLGVAVLLGGMAAHRLGVPAPVFWLLSGVLLGFVPALHAISLPPVVVLLLFLPALLYWESLTTSLREIRSNLVLVALVTIGLVVATAAAVAAVAHALGLPWRPAWVLGGAVAPTDAAAVAALARNLPRRLMHILSAESLINDGTALVIYGIAVSATVSEQRLRPVHVLGLFLLSYAGGAAAGLVTAWLSLRVRRLLDAPLLENTVSLLTPFTAFLLAELVHASGVLAVVVCGLVLSRIGPLVVRADTRVQSFAFWRLSSFALNATLFVLVGLQLPTVLRDLTSVHLRSAVTAVAAVSAVILGVRVACLLVSGHLQRWLDRLTGRPAREIYAGDWLIGSMSGFRGAVSLAAALAVPERVASGAPFPARDEIIFVTAGVIVVSLLLQGPALPLVVRWTRLVADTSVEEERHLAETVATEEALAAMGKIAADRGIDPRVVDRMRAEYEKHLKVLRAHGDEADPNPGRRAESDFRSLRLGLLDRKRQTIVRLRDEERIDDTALRQIQAQLDAEEVRLSRRDLPD</sequence>
<evidence type="ECO:0000256" key="4">
    <source>
        <dbReference type="ARBA" id="ARBA00022692"/>
    </source>
</evidence>
<proteinExistence type="inferred from homology"/>
<evidence type="ECO:0000259" key="11">
    <source>
        <dbReference type="Pfam" id="PF00999"/>
    </source>
</evidence>
<feature type="transmembrane region" description="Helical" evidence="10">
    <location>
        <begin position="175"/>
        <end position="198"/>
    </location>
</feature>
<feature type="transmembrane region" description="Helical" evidence="10">
    <location>
        <begin position="80"/>
        <end position="106"/>
    </location>
</feature>
<feature type="transmembrane region" description="Helical" evidence="10">
    <location>
        <begin position="378"/>
        <end position="401"/>
    </location>
</feature>
<dbReference type="GO" id="GO:0051453">
    <property type="term" value="P:regulation of intracellular pH"/>
    <property type="evidence" value="ECO:0007669"/>
    <property type="project" value="TreeGrafter"/>
</dbReference>
<feature type="domain" description="Cation/H+ exchanger transmembrane" evidence="11">
    <location>
        <begin position="13"/>
        <end position="403"/>
    </location>
</feature>
<evidence type="ECO:0000256" key="2">
    <source>
        <dbReference type="ARBA" id="ARBA00022448"/>
    </source>
</evidence>
<dbReference type="NCBIfam" id="TIGR00831">
    <property type="entry name" value="a_cpa1"/>
    <property type="match status" value="1"/>
</dbReference>
<comment type="function">
    <text evidence="10">Na(+)/H(+) antiporter that extrudes sodium in exchange for external protons.</text>
</comment>
<evidence type="ECO:0000256" key="3">
    <source>
        <dbReference type="ARBA" id="ARBA00022475"/>
    </source>
</evidence>
<dbReference type="InterPro" id="IPR004705">
    <property type="entry name" value="Cation/H_exchanger_CPA1_bac"/>
</dbReference>
<feature type="transmembrane region" description="Helical" evidence="10">
    <location>
        <begin position="218"/>
        <end position="244"/>
    </location>
</feature>
<dbReference type="GO" id="GO:0015385">
    <property type="term" value="F:sodium:proton antiporter activity"/>
    <property type="evidence" value="ECO:0007669"/>
    <property type="project" value="InterPro"/>
</dbReference>
<dbReference type="Gene3D" id="1.20.1530.20">
    <property type="match status" value="1"/>
</dbReference>
<gene>
    <name evidence="12" type="ORF">Pme01_27150</name>
</gene>
<dbReference type="AlphaFoldDB" id="A0A8J3X3R2"/>
<evidence type="ECO:0000313" key="12">
    <source>
        <dbReference type="EMBL" id="GII23118.1"/>
    </source>
</evidence>
<comment type="subcellular location">
    <subcellularLocation>
        <location evidence="1 10">Cell membrane</location>
        <topology evidence="1 10">Multi-pass membrane protein</topology>
    </subcellularLocation>
</comment>
<keyword evidence="4 10" id="KW-0812">Transmembrane</keyword>
<feature type="transmembrane region" description="Helical" evidence="10">
    <location>
        <begin position="112"/>
        <end position="131"/>
    </location>
</feature>
<feature type="transmembrane region" description="Helical" evidence="10">
    <location>
        <begin position="30"/>
        <end position="60"/>
    </location>
</feature>
<organism evidence="12 13">
    <name type="scientific">Planosporangium mesophilum</name>
    <dbReference type="NCBI Taxonomy" id="689768"/>
    <lineage>
        <taxon>Bacteria</taxon>
        <taxon>Bacillati</taxon>
        <taxon>Actinomycetota</taxon>
        <taxon>Actinomycetes</taxon>
        <taxon>Micromonosporales</taxon>
        <taxon>Micromonosporaceae</taxon>
        <taxon>Planosporangium</taxon>
    </lineage>
</organism>
<feature type="transmembrane region" description="Helical" evidence="10">
    <location>
        <begin position="342"/>
        <end position="362"/>
    </location>
</feature>